<feature type="domain" description="Outer membrane protein beta-barrel" evidence="6">
    <location>
        <begin position="8"/>
        <end position="206"/>
    </location>
</feature>
<comment type="similarity">
    <text evidence="4">Belongs to the Omp25/RopB family.</text>
</comment>
<dbReference type="PANTHER" id="PTHR34001">
    <property type="entry name" value="BLL7405 PROTEIN"/>
    <property type="match status" value="1"/>
</dbReference>
<proteinExistence type="inferred from homology"/>
<evidence type="ECO:0000256" key="2">
    <source>
        <dbReference type="ARBA" id="ARBA00022729"/>
    </source>
</evidence>
<evidence type="ECO:0000313" key="7">
    <source>
        <dbReference type="EMBL" id="AXX97093.1"/>
    </source>
</evidence>
<dbReference type="EMBL" id="CP032125">
    <property type="protein sequence ID" value="AXX97093.1"/>
    <property type="molecule type" value="Genomic_DNA"/>
</dbReference>
<sequence>MWKFGIAALGLGLLSATSVYAQSAFDGRYWGLTLGYGNGDMTHINLPGGVDNVNGAIAGGFVGWNGSKGRIVYGIEGDLSFGRLDASQPCNNPTWTCKAEISALATLRGRVGVESGKTLLYLTGGVAAARMEFSTTNSGGTVFPDTNTATGWVAGLGVEGKWRSGPWNYRVEYMHMDFGKETYQTDAPYISDFDSDIIRVGLSKRF</sequence>
<comment type="subcellular location">
    <subcellularLocation>
        <location evidence="1">Membrane</location>
    </subcellularLocation>
</comment>
<evidence type="ECO:0000256" key="1">
    <source>
        <dbReference type="ARBA" id="ARBA00004370"/>
    </source>
</evidence>
<dbReference type="Proteomes" id="UP000261704">
    <property type="component" value="Chromosome"/>
</dbReference>
<dbReference type="Gene3D" id="2.40.160.20">
    <property type="match status" value="1"/>
</dbReference>
<keyword evidence="8" id="KW-1185">Reference proteome</keyword>
<dbReference type="InterPro" id="IPR011250">
    <property type="entry name" value="OMP/PagP_B-barrel"/>
</dbReference>
<protein>
    <submittedName>
        <fullName evidence="7">Porin family protein</fullName>
    </submittedName>
</protein>
<dbReference type="RefSeq" id="WP_118941751.1">
    <property type="nucleotide sequence ID" value="NZ_CP032125.1"/>
</dbReference>
<evidence type="ECO:0000259" key="6">
    <source>
        <dbReference type="Pfam" id="PF13505"/>
    </source>
</evidence>
<dbReference type="InterPro" id="IPR051692">
    <property type="entry name" value="OMP-like"/>
</dbReference>
<evidence type="ECO:0000256" key="4">
    <source>
        <dbReference type="ARBA" id="ARBA00038306"/>
    </source>
</evidence>
<dbReference type="SUPFAM" id="SSF56925">
    <property type="entry name" value="OMPA-like"/>
    <property type="match status" value="1"/>
</dbReference>
<dbReference type="InterPro" id="IPR027385">
    <property type="entry name" value="Beta-barrel_OMP"/>
</dbReference>
<evidence type="ECO:0000256" key="3">
    <source>
        <dbReference type="ARBA" id="ARBA00023136"/>
    </source>
</evidence>
<keyword evidence="3" id="KW-0472">Membrane</keyword>
<dbReference type="GO" id="GO:0016020">
    <property type="term" value="C:membrane"/>
    <property type="evidence" value="ECO:0007669"/>
    <property type="project" value="UniProtKB-SubCell"/>
</dbReference>
<organism evidence="7 8">
    <name type="scientific">Profundibacter amoris</name>
    <dbReference type="NCBI Taxonomy" id="2171755"/>
    <lineage>
        <taxon>Bacteria</taxon>
        <taxon>Pseudomonadati</taxon>
        <taxon>Pseudomonadota</taxon>
        <taxon>Alphaproteobacteria</taxon>
        <taxon>Rhodobacterales</taxon>
        <taxon>Paracoccaceae</taxon>
        <taxon>Profundibacter</taxon>
    </lineage>
</organism>
<evidence type="ECO:0000256" key="5">
    <source>
        <dbReference type="SAM" id="SignalP"/>
    </source>
</evidence>
<name>A0A347UE15_9RHOB</name>
<gene>
    <name evidence="7" type="ORF">BAR1_03600</name>
</gene>
<accession>A0A347UE15</accession>
<keyword evidence="2 5" id="KW-0732">Signal</keyword>
<dbReference type="PANTHER" id="PTHR34001:SF3">
    <property type="entry name" value="BLL7405 PROTEIN"/>
    <property type="match status" value="1"/>
</dbReference>
<dbReference type="AlphaFoldDB" id="A0A347UE15"/>
<evidence type="ECO:0000313" key="8">
    <source>
        <dbReference type="Proteomes" id="UP000261704"/>
    </source>
</evidence>
<dbReference type="Pfam" id="PF13505">
    <property type="entry name" value="OMP_b-brl"/>
    <property type="match status" value="1"/>
</dbReference>
<dbReference type="KEGG" id="pamo:BAR1_03600"/>
<reference evidence="7 8" key="1">
    <citation type="submission" date="2018-09" db="EMBL/GenBank/DDBJ databases">
        <title>Profundibacter amoris BAR1 gen. nov., sp. nov., a new member of the Roseobacter clade isolated at Lokis Castle Vent Field on the Arctic Mid-Oceanic Ridge.</title>
        <authorList>
            <person name="Le Moine Bauer S."/>
            <person name="Sjoeberg A.G."/>
            <person name="L'Haridon S."/>
            <person name="Stokke R."/>
            <person name="Roalkvam I."/>
            <person name="Steen I.H."/>
            <person name="Dahle H."/>
        </authorList>
    </citation>
    <scope>NUCLEOTIDE SEQUENCE [LARGE SCALE GENOMIC DNA]</scope>
    <source>
        <strain evidence="7 8">BAR1</strain>
    </source>
</reference>
<dbReference type="OrthoDB" id="268975at2"/>
<feature type="signal peptide" evidence="5">
    <location>
        <begin position="1"/>
        <end position="21"/>
    </location>
</feature>
<feature type="chain" id="PRO_5016674682" evidence="5">
    <location>
        <begin position="22"/>
        <end position="206"/>
    </location>
</feature>